<dbReference type="GO" id="GO:0000981">
    <property type="term" value="F:DNA-binding transcription factor activity, RNA polymerase II-specific"/>
    <property type="evidence" value="ECO:0007669"/>
    <property type="project" value="TreeGrafter"/>
</dbReference>
<name>A0A1I8FQF5_9PLAT</name>
<evidence type="ECO:0000256" key="2">
    <source>
        <dbReference type="ARBA" id="ARBA00022723"/>
    </source>
</evidence>
<dbReference type="PROSITE" id="PS50114">
    <property type="entry name" value="GATA_ZN_FINGER_2"/>
    <property type="match status" value="1"/>
</dbReference>
<keyword evidence="6" id="KW-0238">DNA-binding</keyword>
<evidence type="ECO:0000313" key="14">
    <source>
        <dbReference type="WBParaSite" id="maker-unitig_42536-snap-gene-0.3-mRNA-1"/>
    </source>
</evidence>
<dbReference type="PRINTS" id="PR00619">
    <property type="entry name" value="GATAZNFINGER"/>
</dbReference>
<evidence type="ECO:0000256" key="1">
    <source>
        <dbReference type="ARBA" id="ARBA00004123"/>
    </source>
</evidence>
<evidence type="ECO:0000256" key="6">
    <source>
        <dbReference type="ARBA" id="ARBA00023125"/>
    </source>
</evidence>
<feature type="region of interest" description="Disordered" evidence="10">
    <location>
        <begin position="165"/>
        <end position="188"/>
    </location>
</feature>
<evidence type="ECO:0000256" key="7">
    <source>
        <dbReference type="ARBA" id="ARBA00023163"/>
    </source>
</evidence>
<evidence type="ECO:0000256" key="9">
    <source>
        <dbReference type="PROSITE-ProRule" id="PRU00094"/>
    </source>
</evidence>
<keyword evidence="5" id="KW-0805">Transcription regulation</keyword>
<proteinExistence type="predicted"/>
<dbReference type="Pfam" id="PF00320">
    <property type="entry name" value="GATA"/>
    <property type="match status" value="1"/>
</dbReference>
<dbReference type="GO" id="GO:0000122">
    <property type="term" value="P:negative regulation of transcription by RNA polymerase II"/>
    <property type="evidence" value="ECO:0007669"/>
    <property type="project" value="TreeGrafter"/>
</dbReference>
<organism evidence="13 14">
    <name type="scientific">Macrostomum lignano</name>
    <dbReference type="NCBI Taxonomy" id="282301"/>
    <lineage>
        <taxon>Eukaryota</taxon>
        <taxon>Metazoa</taxon>
        <taxon>Spiralia</taxon>
        <taxon>Lophotrochozoa</taxon>
        <taxon>Platyhelminthes</taxon>
        <taxon>Rhabditophora</taxon>
        <taxon>Macrostomorpha</taxon>
        <taxon>Macrostomida</taxon>
        <taxon>Macrostomidae</taxon>
        <taxon>Macrostomum</taxon>
    </lineage>
</organism>
<dbReference type="InterPro" id="IPR013088">
    <property type="entry name" value="Znf_NHR/GATA"/>
</dbReference>
<evidence type="ECO:0000256" key="11">
    <source>
        <dbReference type="SAM" id="Phobius"/>
    </source>
</evidence>
<dbReference type="Proteomes" id="UP000095280">
    <property type="component" value="Unplaced"/>
</dbReference>
<dbReference type="PANTHER" id="PTHR10071">
    <property type="entry name" value="TRANSCRIPTION FACTOR GATA FAMILY MEMBER"/>
    <property type="match status" value="1"/>
</dbReference>
<dbReference type="SMART" id="SM00401">
    <property type="entry name" value="ZnF_GATA"/>
    <property type="match status" value="1"/>
</dbReference>
<feature type="compositionally biased region" description="Basic residues" evidence="10">
    <location>
        <begin position="174"/>
        <end position="185"/>
    </location>
</feature>
<dbReference type="AlphaFoldDB" id="A0A1I8FQF5"/>
<keyword evidence="3 9" id="KW-0863">Zinc-finger</keyword>
<accession>A0A1I8FQF5</accession>
<reference evidence="14" key="1">
    <citation type="submission" date="2016-11" db="UniProtKB">
        <authorList>
            <consortium name="WormBaseParasite"/>
        </authorList>
    </citation>
    <scope>IDENTIFICATION</scope>
</reference>
<keyword evidence="11" id="KW-0472">Membrane</keyword>
<dbReference type="WBParaSite" id="maker-unitig_42536-snap-gene-0.3-mRNA-1">
    <property type="protein sequence ID" value="maker-unitig_42536-snap-gene-0.3-mRNA-1"/>
    <property type="gene ID" value="maker-unitig_42536-snap-gene-0.3"/>
</dbReference>
<feature type="region of interest" description="Disordered" evidence="10">
    <location>
        <begin position="242"/>
        <end position="276"/>
    </location>
</feature>
<dbReference type="InterPro" id="IPR039355">
    <property type="entry name" value="Transcription_factor_GATA"/>
</dbReference>
<dbReference type="GO" id="GO:0000978">
    <property type="term" value="F:RNA polymerase II cis-regulatory region sequence-specific DNA binding"/>
    <property type="evidence" value="ECO:0007669"/>
    <property type="project" value="TreeGrafter"/>
</dbReference>
<keyword evidence="4" id="KW-0862">Zinc</keyword>
<dbReference type="InterPro" id="IPR000679">
    <property type="entry name" value="Znf_GATA"/>
</dbReference>
<dbReference type="PANTHER" id="PTHR10071:SF281">
    <property type="entry name" value="BOX A-BINDING FACTOR-RELATED"/>
    <property type="match status" value="1"/>
</dbReference>
<dbReference type="GO" id="GO:0045944">
    <property type="term" value="P:positive regulation of transcription by RNA polymerase II"/>
    <property type="evidence" value="ECO:0007669"/>
    <property type="project" value="TreeGrafter"/>
</dbReference>
<dbReference type="GO" id="GO:0008270">
    <property type="term" value="F:zinc ion binding"/>
    <property type="evidence" value="ECO:0007669"/>
    <property type="project" value="UniProtKB-KW"/>
</dbReference>
<evidence type="ECO:0000256" key="5">
    <source>
        <dbReference type="ARBA" id="ARBA00023015"/>
    </source>
</evidence>
<dbReference type="FunFam" id="3.30.50.10:FF:000032">
    <property type="entry name" value="Transcription factor GATA-3"/>
    <property type="match status" value="1"/>
</dbReference>
<keyword evidence="7" id="KW-0804">Transcription</keyword>
<dbReference type="GO" id="GO:0005634">
    <property type="term" value="C:nucleus"/>
    <property type="evidence" value="ECO:0007669"/>
    <property type="project" value="UniProtKB-SubCell"/>
</dbReference>
<keyword evidence="11" id="KW-1133">Transmembrane helix</keyword>
<dbReference type="CDD" id="cd00202">
    <property type="entry name" value="ZnF_GATA"/>
    <property type="match status" value="1"/>
</dbReference>
<dbReference type="Gene3D" id="3.30.50.10">
    <property type="entry name" value="Erythroid Transcription Factor GATA-1, subunit A"/>
    <property type="match status" value="1"/>
</dbReference>
<evidence type="ECO:0000256" key="4">
    <source>
        <dbReference type="ARBA" id="ARBA00022833"/>
    </source>
</evidence>
<dbReference type="SUPFAM" id="SSF57716">
    <property type="entry name" value="Glucocorticoid receptor-like (DNA-binding domain)"/>
    <property type="match status" value="1"/>
</dbReference>
<evidence type="ECO:0000256" key="10">
    <source>
        <dbReference type="SAM" id="MobiDB-lite"/>
    </source>
</evidence>
<evidence type="ECO:0000313" key="13">
    <source>
        <dbReference type="Proteomes" id="UP000095280"/>
    </source>
</evidence>
<keyword evidence="8" id="KW-0539">Nucleus</keyword>
<evidence type="ECO:0000256" key="3">
    <source>
        <dbReference type="ARBA" id="ARBA00022771"/>
    </source>
</evidence>
<evidence type="ECO:0000259" key="12">
    <source>
        <dbReference type="PROSITE" id="PS50114"/>
    </source>
</evidence>
<keyword evidence="2" id="KW-0479">Metal-binding</keyword>
<evidence type="ECO:0000256" key="8">
    <source>
        <dbReference type="ARBA" id="ARBA00023242"/>
    </source>
</evidence>
<feature type="compositionally biased region" description="Basic and acidic residues" evidence="10">
    <location>
        <begin position="669"/>
        <end position="679"/>
    </location>
</feature>
<protein>
    <submittedName>
        <fullName evidence="14">GATA-type domain-containing protein</fullName>
    </submittedName>
</protein>
<dbReference type="GO" id="GO:0045165">
    <property type="term" value="P:cell fate commitment"/>
    <property type="evidence" value="ECO:0007669"/>
    <property type="project" value="TreeGrafter"/>
</dbReference>
<keyword evidence="11" id="KW-0812">Transmembrane</keyword>
<sequence length="701" mass="74039">MSGQGQPIKAELGLGQAAANTPGNPLGIHPSLFRMNPQHQQHQHHQHHPGHLVGRLHQFKARARNAWESRCGELRCHGHPTGGAGTEGWPLPVQRMRPVTIKMNGQSGRSSSQNGGMSAQRRAGTTCSNCATTQTTLWRRNHKGESVCNACGLYFKLHQVDRPISHEKDSIQSRNRKSSVKSKKKKELDAMSDLMRSAMHSFQFPAANYFGGGAGSGASAGTSRYFGAACAATAAATAAPAAAAASAPPPPQQPQQQQRRRRRPPPPPRYPASTAGFWEAPSSAATSFRACSLTHPGVRAVGGLQKPGGGGGGGILPLVGGGCRVLRSVSCGGSVLVRCRQSVMRSELMQRRLLRRAEEAVAVADAAAAAAEAAGEAEATAASVAKWLLWPCIAPGVPDASGGRAAAAAAAAAACWALSAGRSPGGWFEPGIGDSTLIRLDGDSHWIVKESFPGEESSRPAAAALVLTRLLPAAAAAAAAVAVAAAGVAAWLDSSRRPDGSRRAACWRPAEAACAAACSRPSQLAAPASVVLVISRGLAAPARPPYSAPMRVMEDTDRARCRCEADALDSSMSRISSRTWSGCCRVFVRTAARIFDTQPLAARGARRLICRRSWTPPLRPVRQSRLRRLQPQAGLLGFPPPLPRPLPPLSICYAGRVESANPHCKARNPAKEKREDLRPEQYMPMRPGSWAGGRNKSHATR</sequence>
<keyword evidence="13" id="KW-1185">Reference proteome</keyword>
<feature type="region of interest" description="Disordered" evidence="10">
    <location>
        <begin position="662"/>
        <end position="701"/>
    </location>
</feature>
<dbReference type="PROSITE" id="PS00344">
    <property type="entry name" value="GATA_ZN_FINGER_1"/>
    <property type="match status" value="1"/>
</dbReference>
<feature type="transmembrane region" description="Helical" evidence="11">
    <location>
        <begin position="470"/>
        <end position="492"/>
    </location>
</feature>
<feature type="domain" description="GATA-type" evidence="12">
    <location>
        <begin position="121"/>
        <end position="174"/>
    </location>
</feature>
<comment type="subcellular location">
    <subcellularLocation>
        <location evidence="1">Nucleus</location>
    </subcellularLocation>
</comment>